<dbReference type="Proteomes" id="UP000287033">
    <property type="component" value="Unassembled WGS sequence"/>
</dbReference>
<dbReference type="SMART" id="SM00112">
    <property type="entry name" value="CA"/>
    <property type="match status" value="6"/>
</dbReference>
<keyword evidence="17" id="KW-1185">Reference proteome</keyword>
<comment type="caution">
    <text evidence="16">The sequence shown here is derived from an EMBL/GenBank/DDBJ whole genome shotgun (WGS) entry which is preliminary data.</text>
</comment>
<comment type="subcellular location">
    <subcellularLocation>
        <location evidence="2">Cell membrane</location>
        <topology evidence="2">Single-pass type I membrane protein</topology>
    </subcellularLocation>
</comment>
<dbReference type="PANTHER" id="PTHR24028:SF236">
    <property type="entry name" value="PROTOCADHERIN GAMMA-C3"/>
    <property type="match status" value="1"/>
</dbReference>
<dbReference type="Pfam" id="PF08266">
    <property type="entry name" value="Cadherin_2"/>
    <property type="match status" value="1"/>
</dbReference>
<name>A0A401SHP3_CHIPU</name>
<feature type="domain" description="Cadherin" evidence="15">
    <location>
        <begin position="359"/>
        <end position="455"/>
    </location>
</feature>
<dbReference type="Pfam" id="PF00028">
    <property type="entry name" value="Cadherin"/>
    <property type="match status" value="5"/>
</dbReference>
<dbReference type="InterPro" id="IPR032455">
    <property type="entry name" value="Cadherin_C"/>
</dbReference>
<dbReference type="FunFam" id="2.60.40.60:FF:000007">
    <property type="entry name" value="Protocadherin alpha 2"/>
    <property type="match status" value="1"/>
</dbReference>
<feature type="transmembrane region" description="Helical" evidence="13">
    <location>
        <begin position="692"/>
        <end position="715"/>
    </location>
</feature>
<dbReference type="InterPro" id="IPR050174">
    <property type="entry name" value="Protocadherin/Cadherin-CA"/>
</dbReference>
<dbReference type="PROSITE" id="PS00232">
    <property type="entry name" value="CADHERIN_1"/>
    <property type="match status" value="4"/>
</dbReference>
<evidence type="ECO:0000256" key="11">
    <source>
        <dbReference type="ARBA" id="ARBA00023180"/>
    </source>
</evidence>
<evidence type="ECO:0000256" key="2">
    <source>
        <dbReference type="ARBA" id="ARBA00004251"/>
    </source>
</evidence>
<protein>
    <recommendedName>
        <fullName evidence="15">Cadherin domain-containing protein</fullName>
    </recommendedName>
</protein>
<dbReference type="AlphaFoldDB" id="A0A401SHP3"/>
<dbReference type="CDD" id="cd11304">
    <property type="entry name" value="Cadherin_repeat"/>
    <property type="match status" value="6"/>
</dbReference>
<dbReference type="InterPro" id="IPR013164">
    <property type="entry name" value="Cadherin_N"/>
</dbReference>
<feature type="domain" description="Cadherin" evidence="15">
    <location>
        <begin position="572"/>
        <end position="680"/>
    </location>
</feature>
<feature type="domain" description="Cadherin" evidence="15">
    <location>
        <begin position="134"/>
        <end position="242"/>
    </location>
</feature>
<dbReference type="PRINTS" id="PR00205">
    <property type="entry name" value="CADHERIN"/>
</dbReference>
<dbReference type="OMA" id="FPESTIH"/>
<keyword evidence="11" id="KW-0325">Glycoprotein</keyword>
<proteinExistence type="predicted"/>
<keyword evidence="3" id="KW-1003">Cell membrane</keyword>
<evidence type="ECO:0000259" key="15">
    <source>
        <dbReference type="PROSITE" id="PS50268"/>
    </source>
</evidence>
<evidence type="ECO:0000256" key="4">
    <source>
        <dbReference type="ARBA" id="ARBA00022692"/>
    </source>
</evidence>
<dbReference type="STRING" id="137246.A0A401SHP3"/>
<dbReference type="OrthoDB" id="6252479at2759"/>
<keyword evidence="10 13" id="KW-0472">Membrane</keyword>
<evidence type="ECO:0000256" key="12">
    <source>
        <dbReference type="PROSITE-ProRule" id="PRU00043"/>
    </source>
</evidence>
<evidence type="ECO:0000313" key="16">
    <source>
        <dbReference type="EMBL" id="GCC29863.1"/>
    </source>
</evidence>
<sequence length="796" mass="87372">MAYSQSNNALKFTVIFFIFLVCALDVVSGQIRYSVSEEEEQRSIIGNIAEDLGMDTGTFLVRKGRLVSDYTKRYLEINLQNGMLFVNERMDRDQLCGPIPTCIISFQIVFENSPEMYRGEVEIVDINDNAPSFPESTIHLQMAESIAVGSRFPLESALDPDVGINSVTTYSLSPNAHFSLQVETAEDGAITIELLLEKQLDRESQASLQLLLTATDGASPPRSGTAQILVTVLDSNDNAPVFDRKVYKANLVENSPRGTLIVTVHAIDPDEGSNAEVTYTFSNRVSQKMHELFYLDPRTGDITVQGMPDFEEAGSYSLDIQAVDHGSPEIAGHSKVLIKVTDVNDNAPEVKVTVVSNMVPEDAAQGTLVALINVIDRDSGQNGQVHCQIPLDIPFKLQTSLSNNYKLITSGLLDREVNPLYNIPVTAWDLGSSPLSTNKTIQISLSDVNDNYPRFARPTYTIYVMENNVPGASISTVNAFDPDLNQNSHITYSFTTNLIQDLPVDTYLNINSMNGTIYALRSFDYEQLKNFQVQVQARDEGVPPLSSSSTVKVIILDQNDNAPVIISPSAQSGLAAEVIVPQAASQGYLVTKIIATDADSGQNARLFYQVLKASYSSLFNVGLNTGEIRTTRGILEQDATTHSLVILVRDNGQPSLSSTVAIIFLIMGNVTEMFSEASNFVTNSEHVSDINLYLIVILGSTSFIFFVTIILLIGIKCKQGRNNIEDYNSPGCCYRLDDSNDVYNPTPALNESLNYTGAGKIVRVPETHHYAVCLSPESAKSDFLFLKPYTPPISQD</sequence>
<dbReference type="FunFam" id="2.60.40.60:FF:000002">
    <property type="entry name" value="Protocadherin alpha 2"/>
    <property type="match status" value="1"/>
</dbReference>
<evidence type="ECO:0000313" key="17">
    <source>
        <dbReference type="Proteomes" id="UP000287033"/>
    </source>
</evidence>
<dbReference type="GO" id="GO:0005886">
    <property type="term" value="C:plasma membrane"/>
    <property type="evidence" value="ECO:0007669"/>
    <property type="project" value="UniProtKB-SubCell"/>
</dbReference>
<feature type="chain" id="PRO_5019079545" description="Cadherin domain-containing protein" evidence="14">
    <location>
        <begin position="30"/>
        <end position="796"/>
    </location>
</feature>
<dbReference type="Pfam" id="PF16492">
    <property type="entry name" value="Cadherin_C_2"/>
    <property type="match status" value="1"/>
</dbReference>
<evidence type="ECO:0000256" key="13">
    <source>
        <dbReference type="SAM" id="Phobius"/>
    </source>
</evidence>
<keyword evidence="9 13" id="KW-1133">Transmembrane helix</keyword>
<dbReference type="EMBL" id="BEZZ01000269">
    <property type="protein sequence ID" value="GCC29863.1"/>
    <property type="molecule type" value="Genomic_DNA"/>
</dbReference>
<keyword evidence="7 12" id="KW-0106">Calcium</keyword>
<comment type="function">
    <text evidence="1">Potential calcium-dependent cell-adhesion protein. May be involved in the establishment and maintenance of specific neuronal connections in the brain.</text>
</comment>
<evidence type="ECO:0000256" key="7">
    <source>
        <dbReference type="ARBA" id="ARBA00022837"/>
    </source>
</evidence>
<dbReference type="Gene3D" id="2.60.40.60">
    <property type="entry name" value="Cadherins"/>
    <property type="match status" value="6"/>
</dbReference>
<dbReference type="InterPro" id="IPR002126">
    <property type="entry name" value="Cadherin-like_dom"/>
</dbReference>
<dbReference type="FunFam" id="2.60.40.60:FF:000006">
    <property type="entry name" value="Protocadherin alpha 2"/>
    <property type="match status" value="1"/>
</dbReference>
<dbReference type="FunFam" id="2.60.40.60:FF:000001">
    <property type="entry name" value="Protocadherin alpha 2"/>
    <property type="match status" value="1"/>
</dbReference>
<evidence type="ECO:0000256" key="1">
    <source>
        <dbReference type="ARBA" id="ARBA00003436"/>
    </source>
</evidence>
<dbReference type="PANTHER" id="PTHR24028">
    <property type="entry name" value="CADHERIN-87A"/>
    <property type="match status" value="1"/>
</dbReference>
<evidence type="ECO:0000256" key="14">
    <source>
        <dbReference type="SAM" id="SignalP"/>
    </source>
</evidence>
<dbReference type="FunFam" id="2.60.40.60:FF:000129">
    <property type="entry name" value="protocadherin alpha-C2 isoform X1"/>
    <property type="match status" value="1"/>
</dbReference>
<accession>A0A401SHP3</accession>
<dbReference type="InterPro" id="IPR015919">
    <property type="entry name" value="Cadherin-like_sf"/>
</dbReference>
<feature type="domain" description="Cadherin" evidence="15">
    <location>
        <begin position="243"/>
        <end position="350"/>
    </location>
</feature>
<evidence type="ECO:0000256" key="8">
    <source>
        <dbReference type="ARBA" id="ARBA00022889"/>
    </source>
</evidence>
<dbReference type="InterPro" id="IPR020894">
    <property type="entry name" value="Cadherin_CS"/>
</dbReference>
<feature type="signal peptide" evidence="14">
    <location>
        <begin position="1"/>
        <end position="29"/>
    </location>
</feature>
<feature type="domain" description="Cadherin" evidence="15">
    <location>
        <begin position="13"/>
        <end position="133"/>
    </location>
</feature>
<dbReference type="SUPFAM" id="SSF49313">
    <property type="entry name" value="Cadherin-like"/>
    <property type="match status" value="5"/>
</dbReference>
<evidence type="ECO:0000256" key="6">
    <source>
        <dbReference type="ARBA" id="ARBA00022737"/>
    </source>
</evidence>
<keyword evidence="8" id="KW-0130">Cell adhesion</keyword>
<evidence type="ECO:0000256" key="3">
    <source>
        <dbReference type="ARBA" id="ARBA00022475"/>
    </source>
</evidence>
<dbReference type="GO" id="GO:0007156">
    <property type="term" value="P:homophilic cell adhesion via plasma membrane adhesion molecules"/>
    <property type="evidence" value="ECO:0007669"/>
    <property type="project" value="InterPro"/>
</dbReference>
<dbReference type="FunFam" id="2.60.40.60:FF:000004">
    <property type="entry name" value="Protocadherin 1 gamma 2"/>
    <property type="match status" value="1"/>
</dbReference>
<keyword evidence="4 13" id="KW-0812">Transmembrane</keyword>
<evidence type="ECO:0000256" key="5">
    <source>
        <dbReference type="ARBA" id="ARBA00022729"/>
    </source>
</evidence>
<evidence type="ECO:0000256" key="9">
    <source>
        <dbReference type="ARBA" id="ARBA00022989"/>
    </source>
</evidence>
<evidence type="ECO:0000256" key="10">
    <source>
        <dbReference type="ARBA" id="ARBA00023136"/>
    </source>
</evidence>
<dbReference type="PROSITE" id="PS50268">
    <property type="entry name" value="CADHERIN_2"/>
    <property type="match status" value="6"/>
</dbReference>
<organism evidence="16 17">
    <name type="scientific">Chiloscyllium punctatum</name>
    <name type="common">Brownbanded bambooshark</name>
    <name type="synonym">Hemiscyllium punctatum</name>
    <dbReference type="NCBI Taxonomy" id="137246"/>
    <lineage>
        <taxon>Eukaryota</taxon>
        <taxon>Metazoa</taxon>
        <taxon>Chordata</taxon>
        <taxon>Craniata</taxon>
        <taxon>Vertebrata</taxon>
        <taxon>Chondrichthyes</taxon>
        <taxon>Elasmobranchii</taxon>
        <taxon>Galeomorphii</taxon>
        <taxon>Galeoidea</taxon>
        <taxon>Orectolobiformes</taxon>
        <taxon>Hemiscylliidae</taxon>
        <taxon>Chiloscyllium</taxon>
    </lineage>
</organism>
<gene>
    <name evidence="16" type="ORF">chiPu_0008306</name>
</gene>
<feature type="domain" description="Cadherin" evidence="15">
    <location>
        <begin position="456"/>
        <end position="565"/>
    </location>
</feature>
<dbReference type="GO" id="GO:0005509">
    <property type="term" value="F:calcium ion binding"/>
    <property type="evidence" value="ECO:0007669"/>
    <property type="project" value="UniProtKB-UniRule"/>
</dbReference>
<keyword evidence="5 14" id="KW-0732">Signal</keyword>
<keyword evidence="6" id="KW-0677">Repeat</keyword>
<reference evidence="16 17" key="1">
    <citation type="journal article" date="2018" name="Nat. Ecol. Evol.">
        <title>Shark genomes provide insights into elasmobranch evolution and the origin of vertebrates.</title>
        <authorList>
            <person name="Hara Y"/>
            <person name="Yamaguchi K"/>
            <person name="Onimaru K"/>
            <person name="Kadota M"/>
            <person name="Koyanagi M"/>
            <person name="Keeley SD"/>
            <person name="Tatsumi K"/>
            <person name="Tanaka K"/>
            <person name="Motone F"/>
            <person name="Kageyama Y"/>
            <person name="Nozu R"/>
            <person name="Adachi N"/>
            <person name="Nishimura O"/>
            <person name="Nakagawa R"/>
            <person name="Tanegashima C"/>
            <person name="Kiyatake I"/>
            <person name="Matsumoto R"/>
            <person name="Murakumo K"/>
            <person name="Nishida K"/>
            <person name="Terakita A"/>
            <person name="Kuratani S"/>
            <person name="Sato K"/>
            <person name="Hyodo S Kuraku.S."/>
        </authorList>
    </citation>
    <scope>NUCLEOTIDE SEQUENCE [LARGE SCALE GENOMIC DNA]</scope>
</reference>